<dbReference type="OrthoDB" id="346907at2759"/>
<organism evidence="7 8">
    <name type="scientific">Ambispora gerdemannii</name>
    <dbReference type="NCBI Taxonomy" id="144530"/>
    <lineage>
        <taxon>Eukaryota</taxon>
        <taxon>Fungi</taxon>
        <taxon>Fungi incertae sedis</taxon>
        <taxon>Mucoromycota</taxon>
        <taxon>Glomeromycotina</taxon>
        <taxon>Glomeromycetes</taxon>
        <taxon>Archaeosporales</taxon>
        <taxon>Ambisporaceae</taxon>
        <taxon>Ambispora</taxon>
    </lineage>
</organism>
<dbReference type="PANTHER" id="PTHR24345">
    <property type="entry name" value="SERINE/THREONINE-PROTEIN KINASE PLK"/>
    <property type="match status" value="1"/>
</dbReference>
<dbReference type="InterPro" id="IPR000719">
    <property type="entry name" value="Prot_kinase_dom"/>
</dbReference>
<name>A0A9N9AHC5_9GLOM</name>
<proteinExistence type="predicted"/>
<sequence length="490" mass="55794">MIRWNLVNTASDEAQLATPGENVNEQYEGVLKLLKANAKLSNSEKIEAERNFTFMKDRENLVRLKGPTYLCKQCNRSGYTILFCELCARDHLTKNFVNWTSGNKIIDQAIQQSQINLPLPRYIIEWIPYDDLEDIKYKTHGGCAQIFIAVWKKGVILSFSNKKQEFERSSPGIVILKKLLDSQHASTQFLEELKVHILLGSKGYTVATCYGITRDPSTGEYILVLAHYQQDFSSYIKESADITWKDIYSIFYNVSEDLYNMHAENLIHRDLHSKNVLKSKGNLFHLSDFGICGPANKQPSEIYGNLPFTAPEVLLDRKYTTAVDIYSMGMLMYHATTGHPPFFNRIHDTLLAYEIYEAALQKPDTLVRDSVTSRIQTTGNIHEGQSSTLVENDVASRMLMMGDIQESQSTLIENNVTSRMLMMEDSQSTIYSLEILPDLRNASKVNDSGIVKPSTVSNVVWQKPDYQNRKKPNLIKKGHLVLLKPPDRTN</sequence>
<keyword evidence="2" id="KW-0808">Transferase</keyword>
<dbReference type="PANTHER" id="PTHR24345:SF0">
    <property type="entry name" value="CELL CYCLE SERINE_THREONINE-PROTEIN KINASE CDC5_MSD2"/>
    <property type="match status" value="1"/>
</dbReference>
<evidence type="ECO:0000256" key="5">
    <source>
        <dbReference type="ARBA" id="ARBA00022840"/>
    </source>
</evidence>
<dbReference type="EMBL" id="CAJVPL010000779">
    <property type="protein sequence ID" value="CAG8529036.1"/>
    <property type="molecule type" value="Genomic_DNA"/>
</dbReference>
<dbReference type="PROSITE" id="PS50011">
    <property type="entry name" value="PROTEIN_KINASE_DOM"/>
    <property type="match status" value="1"/>
</dbReference>
<evidence type="ECO:0000259" key="6">
    <source>
        <dbReference type="PROSITE" id="PS50011"/>
    </source>
</evidence>
<evidence type="ECO:0000256" key="2">
    <source>
        <dbReference type="ARBA" id="ARBA00022679"/>
    </source>
</evidence>
<reference evidence="7" key="1">
    <citation type="submission" date="2021-06" db="EMBL/GenBank/DDBJ databases">
        <authorList>
            <person name="Kallberg Y."/>
            <person name="Tangrot J."/>
            <person name="Rosling A."/>
        </authorList>
    </citation>
    <scope>NUCLEOTIDE SEQUENCE</scope>
    <source>
        <strain evidence="7">MT106</strain>
    </source>
</reference>
<evidence type="ECO:0000256" key="1">
    <source>
        <dbReference type="ARBA" id="ARBA00022527"/>
    </source>
</evidence>
<dbReference type="Pfam" id="PF00069">
    <property type="entry name" value="Pkinase"/>
    <property type="match status" value="1"/>
</dbReference>
<accession>A0A9N9AHC5</accession>
<evidence type="ECO:0000256" key="3">
    <source>
        <dbReference type="ARBA" id="ARBA00022741"/>
    </source>
</evidence>
<dbReference type="GO" id="GO:0005524">
    <property type="term" value="F:ATP binding"/>
    <property type="evidence" value="ECO:0007669"/>
    <property type="project" value="UniProtKB-KW"/>
</dbReference>
<protein>
    <submittedName>
        <fullName evidence="7">1469_t:CDS:1</fullName>
    </submittedName>
</protein>
<keyword evidence="3" id="KW-0547">Nucleotide-binding</keyword>
<dbReference type="Gene3D" id="1.10.510.10">
    <property type="entry name" value="Transferase(Phosphotransferase) domain 1"/>
    <property type="match status" value="1"/>
</dbReference>
<evidence type="ECO:0000313" key="8">
    <source>
        <dbReference type="Proteomes" id="UP000789831"/>
    </source>
</evidence>
<dbReference type="GO" id="GO:0004674">
    <property type="term" value="F:protein serine/threonine kinase activity"/>
    <property type="evidence" value="ECO:0007669"/>
    <property type="project" value="UniProtKB-KW"/>
</dbReference>
<keyword evidence="4" id="KW-0418">Kinase</keyword>
<feature type="domain" description="Protein kinase" evidence="6">
    <location>
        <begin position="132"/>
        <end position="431"/>
    </location>
</feature>
<dbReference type="AlphaFoldDB" id="A0A9N9AHC5"/>
<evidence type="ECO:0000313" key="7">
    <source>
        <dbReference type="EMBL" id="CAG8529036.1"/>
    </source>
</evidence>
<dbReference type="InterPro" id="IPR011009">
    <property type="entry name" value="Kinase-like_dom_sf"/>
</dbReference>
<gene>
    <name evidence="7" type="ORF">AGERDE_LOCUS5619</name>
</gene>
<evidence type="ECO:0000256" key="4">
    <source>
        <dbReference type="ARBA" id="ARBA00022777"/>
    </source>
</evidence>
<keyword evidence="5" id="KW-0067">ATP-binding</keyword>
<comment type="caution">
    <text evidence="7">The sequence shown here is derived from an EMBL/GenBank/DDBJ whole genome shotgun (WGS) entry which is preliminary data.</text>
</comment>
<dbReference type="GO" id="GO:0005634">
    <property type="term" value="C:nucleus"/>
    <property type="evidence" value="ECO:0007669"/>
    <property type="project" value="TreeGrafter"/>
</dbReference>
<keyword evidence="8" id="KW-1185">Reference proteome</keyword>
<keyword evidence="1" id="KW-0723">Serine/threonine-protein kinase</keyword>
<dbReference type="SUPFAM" id="SSF56112">
    <property type="entry name" value="Protein kinase-like (PK-like)"/>
    <property type="match status" value="1"/>
</dbReference>
<dbReference type="Proteomes" id="UP000789831">
    <property type="component" value="Unassembled WGS sequence"/>
</dbReference>